<proteinExistence type="evidence at transcript level"/>
<reference evidence="1" key="2">
    <citation type="submission" date="2011-04" db="EMBL/GenBank/DDBJ databases">
        <authorList>
            <person name="Huang J.-C."/>
            <person name="Chang L.-C."/>
            <person name="Wang M.-L."/>
            <person name="Guo C.-L."/>
            <person name="Chung M.-C."/>
            <person name="Jauh G.-Y."/>
        </authorList>
    </citation>
    <scope>NUCLEOTIDE SEQUENCE</scope>
</reference>
<dbReference type="EMBL" id="JF828357">
    <property type="protein sequence ID" value="AEI60180.1"/>
    <property type="molecule type" value="mRNA"/>
</dbReference>
<sequence length="51" mass="5615">MANEAILKVGIEDALIGDEHSGWTLGRHIRQKICIPKKVRNSPAICCCLPD</sequence>
<organism evidence="1">
    <name type="scientific">Lilium longiflorum</name>
    <name type="common">Trumpet lily</name>
    <dbReference type="NCBI Taxonomy" id="4690"/>
    <lineage>
        <taxon>Eukaryota</taxon>
        <taxon>Viridiplantae</taxon>
        <taxon>Streptophyta</taxon>
        <taxon>Embryophyta</taxon>
        <taxon>Tracheophyta</taxon>
        <taxon>Spermatophyta</taxon>
        <taxon>Magnoliopsida</taxon>
        <taxon>Liliopsida</taxon>
        <taxon>Liliales</taxon>
        <taxon>Liliaceae</taxon>
        <taxon>Lilium</taxon>
    </lineage>
</organism>
<dbReference type="AlphaFoldDB" id="F8UMB2"/>
<name>F8UMB2_LILLO</name>
<reference evidence="1" key="1">
    <citation type="journal article" date="2011" name="Plant Cell Physiol.">
        <title>Identification and exploration of pollen tube small proteins encoded by pollination-induced transcripts.</title>
        <authorList>
            <person name="Huang J.C."/>
            <person name="Chang L.C."/>
            <person name="Wang M.L."/>
            <person name="Guo C.L."/>
            <person name="Chung M.C."/>
            <person name="Jauh G.Y."/>
        </authorList>
    </citation>
    <scope>NUCLEOTIDE SEQUENCE</scope>
</reference>
<accession>F8UMB2</accession>
<evidence type="ECO:0000313" key="1">
    <source>
        <dbReference type="EMBL" id="AEI60180.1"/>
    </source>
</evidence>
<protein>
    <submittedName>
        <fullName evidence="1">Uncharacterized protein</fullName>
    </submittedName>
</protein>